<sequence length="231" mass="24090">MTWIAVAIIGGAVVGGAASVFASGKAEDAAEVQAQAIKESSDKSAAVQWAMFQKSVELTEPWREAGEEALGDLVNMIEAGPGDFVPEDDPGFKFGYEEFIEKPTLRAASATGKLGGGGIQKALTRYASDYASTKYDNFLDRWYQSLTPLQSVAGVGQTTATQQGQQAILTGQNVGQNLLASGRGVGEARASGYINQANIWGGYGSGVGQNLLDFAMLKYYKGSPAGASGGQ</sequence>
<evidence type="ECO:0000313" key="1">
    <source>
        <dbReference type="EMBL" id="KKM86063.1"/>
    </source>
</evidence>
<gene>
    <name evidence="1" type="ORF">LCGC14_1282770</name>
</gene>
<protein>
    <submittedName>
        <fullName evidence="1">Uncharacterized protein</fullName>
    </submittedName>
</protein>
<proteinExistence type="predicted"/>
<accession>A0A0F9KWG3</accession>
<organism evidence="1">
    <name type="scientific">marine sediment metagenome</name>
    <dbReference type="NCBI Taxonomy" id="412755"/>
    <lineage>
        <taxon>unclassified sequences</taxon>
        <taxon>metagenomes</taxon>
        <taxon>ecological metagenomes</taxon>
    </lineage>
</organism>
<dbReference type="AlphaFoldDB" id="A0A0F9KWG3"/>
<dbReference type="EMBL" id="LAZR01007315">
    <property type="protein sequence ID" value="KKM86063.1"/>
    <property type="molecule type" value="Genomic_DNA"/>
</dbReference>
<reference evidence="1" key="1">
    <citation type="journal article" date="2015" name="Nature">
        <title>Complex archaea that bridge the gap between prokaryotes and eukaryotes.</title>
        <authorList>
            <person name="Spang A."/>
            <person name="Saw J.H."/>
            <person name="Jorgensen S.L."/>
            <person name="Zaremba-Niedzwiedzka K."/>
            <person name="Martijn J."/>
            <person name="Lind A.E."/>
            <person name="van Eijk R."/>
            <person name="Schleper C."/>
            <person name="Guy L."/>
            <person name="Ettema T.J."/>
        </authorList>
    </citation>
    <scope>NUCLEOTIDE SEQUENCE</scope>
</reference>
<name>A0A0F9KWG3_9ZZZZ</name>
<comment type="caution">
    <text evidence="1">The sequence shown here is derived from an EMBL/GenBank/DDBJ whole genome shotgun (WGS) entry which is preliminary data.</text>
</comment>